<proteinExistence type="predicted"/>
<reference evidence="1 2" key="1">
    <citation type="submission" date="2024-02" db="EMBL/GenBank/DDBJ databases">
        <title>Draft genome sequence of Collimonas sp. strain H4R21, an effective mineral-weathering bacterial strain isolated from the beech rhizosphere.</title>
        <authorList>
            <person name="Morin E."/>
            <person name="Uroz S."/>
            <person name="Leveau J.H.J."/>
            <person name="Kumar R."/>
            <person name="Rey M.W."/>
            <person name="Pham J."/>
        </authorList>
    </citation>
    <scope>NUCLEOTIDE SEQUENCE [LARGE SCALE GENOMIC DNA]</scope>
    <source>
        <strain evidence="1 2">H4R21</strain>
    </source>
</reference>
<sequence length="173" mass="20014">MQQASRTESGDKGPLRICFLDFDGVVHLEPVYRSPKRGIYIGTPGHTLFEWAPILEQLLEPHPDVKIVLSTSWVRIRSFNFAKSQLSPALQERVIGATFHNRFMREDEFVCLPRGVQIANDVFRRGPQSWFAIDDDYLGWPEWCRDNLIRTDGARGLSDPKIQEAIRIMLKRF</sequence>
<comment type="caution">
    <text evidence="1">The sequence shown here is derived from an EMBL/GenBank/DDBJ whole genome shotgun (WGS) entry which is preliminary data.</text>
</comment>
<evidence type="ECO:0000313" key="1">
    <source>
        <dbReference type="EMBL" id="MEM4987224.1"/>
    </source>
</evidence>
<name>A0ABU9PT94_9BURK</name>
<accession>A0ABU9PT94</accession>
<gene>
    <name evidence="1" type="ORF">V8G57_07455</name>
</gene>
<dbReference type="Pfam" id="PF18143">
    <property type="entry name" value="HAD_SAK_2"/>
    <property type="match status" value="1"/>
</dbReference>
<protein>
    <submittedName>
        <fullName evidence="1">HAD domain-containing protein</fullName>
    </submittedName>
</protein>
<dbReference type="Proteomes" id="UP001495910">
    <property type="component" value="Unassembled WGS sequence"/>
</dbReference>
<evidence type="ECO:0000313" key="2">
    <source>
        <dbReference type="Proteomes" id="UP001495910"/>
    </source>
</evidence>
<keyword evidence="2" id="KW-1185">Reference proteome</keyword>
<dbReference type="RefSeq" id="WP_342828843.1">
    <property type="nucleotide sequence ID" value="NZ_JBANDC010000004.1"/>
</dbReference>
<organism evidence="1 2">
    <name type="scientific">Collimonas rhizosphaerae</name>
    <dbReference type="NCBI Taxonomy" id="3126357"/>
    <lineage>
        <taxon>Bacteria</taxon>
        <taxon>Pseudomonadati</taxon>
        <taxon>Pseudomonadota</taxon>
        <taxon>Betaproteobacteria</taxon>
        <taxon>Burkholderiales</taxon>
        <taxon>Oxalobacteraceae</taxon>
        <taxon>Collimonas</taxon>
    </lineage>
</organism>
<dbReference type="EMBL" id="JBANDC010000004">
    <property type="protein sequence ID" value="MEM4987224.1"/>
    <property type="molecule type" value="Genomic_DNA"/>
</dbReference>